<dbReference type="Pfam" id="PF02656">
    <property type="entry name" value="DUF202"/>
    <property type="match status" value="1"/>
</dbReference>
<name>A0ABQ6PTW5_9BACT</name>
<feature type="transmembrane region" description="Helical" evidence="6">
    <location>
        <begin position="36"/>
        <end position="56"/>
    </location>
</feature>
<keyword evidence="4 6" id="KW-0472">Membrane</keyword>
<keyword evidence="9" id="KW-1185">Reference proteome</keyword>
<evidence type="ECO:0000256" key="3">
    <source>
        <dbReference type="ARBA" id="ARBA00022989"/>
    </source>
</evidence>
<feature type="region of interest" description="Disordered" evidence="5">
    <location>
        <begin position="1"/>
        <end position="20"/>
    </location>
</feature>
<evidence type="ECO:0000256" key="4">
    <source>
        <dbReference type="ARBA" id="ARBA00023136"/>
    </source>
</evidence>
<evidence type="ECO:0000256" key="6">
    <source>
        <dbReference type="SAM" id="Phobius"/>
    </source>
</evidence>
<dbReference type="InterPro" id="IPR003807">
    <property type="entry name" value="DUF202"/>
</dbReference>
<keyword evidence="2 6" id="KW-0812">Transmembrane</keyword>
<protein>
    <recommendedName>
        <fullName evidence="7">DUF202 domain-containing protein</fullName>
    </recommendedName>
</protein>
<accession>A0ABQ6PTW5</accession>
<evidence type="ECO:0000313" key="9">
    <source>
        <dbReference type="Proteomes" id="UP001338309"/>
    </source>
</evidence>
<proteinExistence type="predicted"/>
<feature type="transmembrane region" description="Helical" evidence="6">
    <location>
        <begin position="113"/>
        <end position="134"/>
    </location>
</feature>
<organism evidence="8 9">
    <name type="scientific">Algoriphagus confluentis</name>
    <dbReference type="NCBI Taxonomy" id="1697556"/>
    <lineage>
        <taxon>Bacteria</taxon>
        <taxon>Pseudomonadati</taxon>
        <taxon>Bacteroidota</taxon>
        <taxon>Cytophagia</taxon>
        <taxon>Cytophagales</taxon>
        <taxon>Cyclobacteriaceae</taxon>
        <taxon>Algoriphagus</taxon>
    </lineage>
</organism>
<dbReference type="RefSeq" id="WP_338226141.1">
    <property type="nucleotide sequence ID" value="NZ_BTPD01000018.1"/>
</dbReference>
<dbReference type="Proteomes" id="UP001338309">
    <property type="component" value="Unassembled WGS sequence"/>
</dbReference>
<comment type="caution">
    <text evidence="8">The sequence shown here is derived from an EMBL/GenBank/DDBJ whole genome shotgun (WGS) entry which is preliminary data.</text>
</comment>
<reference evidence="8 9" key="1">
    <citation type="submission" date="2023-08" db="EMBL/GenBank/DDBJ databases">
        <title>Draft genome sequence of Algoriphagus confluentis.</title>
        <authorList>
            <person name="Takatani N."/>
            <person name="Hosokawa M."/>
            <person name="Sawabe T."/>
        </authorList>
    </citation>
    <scope>NUCLEOTIDE SEQUENCE [LARGE SCALE GENOMIC DNA]</scope>
    <source>
        <strain evidence="8 9">NBRC 111222</strain>
    </source>
</reference>
<sequence length="139" mass="15942">MEKAPTEIQDAIQDSKKGKKDLQMERTRAAFERLQLAWVRTSLTILAIGIGAYEFFYNRLESGKKLLFEEFTGKELALILYVVAIIMMILSLIQHKQSMEKLKKSYVGSRYSIATILSFLILLLGVFLLGMLLWKSFIS</sequence>
<evidence type="ECO:0000256" key="2">
    <source>
        <dbReference type="ARBA" id="ARBA00022692"/>
    </source>
</evidence>
<gene>
    <name evidence="8" type="ORF">Aconfl_40220</name>
</gene>
<feature type="domain" description="DUF202" evidence="7">
    <location>
        <begin position="26"/>
        <end position="99"/>
    </location>
</feature>
<comment type="subcellular location">
    <subcellularLocation>
        <location evidence="1">Endomembrane system</location>
        <topology evidence="1">Multi-pass membrane protein</topology>
    </subcellularLocation>
</comment>
<keyword evidence="3 6" id="KW-1133">Transmembrane helix</keyword>
<evidence type="ECO:0000256" key="1">
    <source>
        <dbReference type="ARBA" id="ARBA00004127"/>
    </source>
</evidence>
<evidence type="ECO:0000259" key="7">
    <source>
        <dbReference type="Pfam" id="PF02656"/>
    </source>
</evidence>
<evidence type="ECO:0000256" key="5">
    <source>
        <dbReference type="SAM" id="MobiDB-lite"/>
    </source>
</evidence>
<dbReference type="EMBL" id="BTPD01000018">
    <property type="protein sequence ID" value="GMQ31378.1"/>
    <property type="molecule type" value="Genomic_DNA"/>
</dbReference>
<evidence type="ECO:0000313" key="8">
    <source>
        <dbReference type="EMBL" id="GMQ31378.1"/>
    </source>
</evidence>
<feature type="transmembrane region" description="Helical" evidence="6">
    <location>
        <begin position="76"/>
        <end position="93"/>
    </location>
</feature>